<evidence type="ECO:0000256" key="6">
    <source>
        <dbReference type="RuleBase" id="RU363032"/>
    </source>
</evidence>
<organism evidence="8 9">
    <name type="scientific">Holtiella tumoricola</name>
    <dbReference type="NCBI Taxonomy" id="3018743"/>
    <lineage>
        <taxon>Bacteria</taxon>
        <taxon>Bacillati</taxon>
        <taxon>Bacillota</taxon>
        <taxon>Clostridia</taxon>
        <taxon>Lachnospirales</taxon>
        <taxon>Cellulosilyticaceae</taxon>
        <taxon>Holtiella</taxon>
    </lineage>
</organism>
<dbReference type="PANTHER" id="PTHR30614">
    <property type="entry name" value="MEMBRANE COMPONENT OF AMINO ACID ABC TRANSPORTER"/>
    <property type="match status" value="1"/>
</dbReference>
<feature type="transmembrane region" description="Helical" evidence="6">
    <location>
        <begin position="53"/>
        <end position="77"/>
    </location>
</feature>
<dbReference type="EMBL" id="JAQIFT010000043">
    <property type="protein sequence ID" value="MDA3731975.1"/>
    <property type="molecule type" value="Genomic_DNA"/>
</dbReference>
<keyword evidence="2 6" id="KW-0812">Transmembrane</keyword>
<comment type="similarity">
    <text evidence="6">Belongs to the binding-protein-dependent transport system permease family.</text>
</comment>
<keyword evidence="9" id="KW-1185">Reference proteome</keyword>
<dbReference type="AlphaFoldDB" id="A0AA42J153"/>
<evidence type="ECO:0000256" key="5">
    <source>
        <dbReference type="ARBA" id="ARBA00023136"/>
    </source>
</evidence>
<dbReference type="Gene3D" id="1.10.3720.10">
    <property type="entry name" value="MetI-like"/>
    <property type="match status" value="1"/>
</dbReference>
<comment type="caution">
    <text evidence="8">The sequence shown here is derived from an EMBL/GenBank/DDBJ whole genome shotgun (WGS) entry which is preliminary data.</text>
</comment>
<dbReference type="Proteomes" id="UP001169242">
    <property type="component" value="Unassembled WGS sequence"/>
</dbReference>
<evidence type="ECO:0000259" key="7">
    <source>
        <dbReference type="PROSITE" id="PS50928"/>
    </source>
</evidence>
<keyword evidence="3" id="KW-0029">Amino-acid transport</keyword>
<dbReference type="GO" id="GO:0055085">
    <property type="term" value="P:transmembrane transport"/>
    <property type="evidence" value="ECO:0007669"/>
    <property type="project" value="InterPro"/>
</dbReference>
<accession>A0AA42J153</accession>
<dbReference type="SUPFAM" id="SSF161098">
    <property type="entry name" value="MetI-like"/>
    <property type="match status" value="1"/>
</dbReference>
<dbReference type="PROSITE" id="PS50928">
    <property type="entry name" value="ABC_TM1"/>
    <property type="match status" value="1"/>
</dbReference>
<feature type="transmembrane region" description="Helical" evidence="6">
    <location>
        <begin position="194"/>
        <end position="215"/>
    </location>
</feature>
<feature type="transmembrane region" description="Helical" evidence="6">
    <location>
        <begin position="97"/>
        <end position="115"/>
    </location>
</feature>
<dbReference type="PANTHER" id="PTHR30614:SF0">
    <property type="entry name" value="L-CYSTINE TRANSPORT SYSTEM PERMEASE PROTEIN TCYL"/>
    <property type="match status" value="1"/>
</dbReference>
<dbReference type="Pfam" id="PF00528">
    <property type="entry name" value="BPD_transp_1"/>
    <property type="match status" value="1"/>
</dbReference>
<feature type="transmembrane region" description="Helical" evidence="6">
    <location>
        <begin position="22"/>
        <end position="41"/>
    </location>
</feature>
<evidence type="ECO:0000256" key="2">
    <source>
        <dbReference type="ARBA" id="ARBA00022692"/>
    </source>
</evidence>
<dbReference type="GO" id="GO:0006865">
    <property type="term" value="P:amino acid transport"/>
    <property type="evidence" value="ECO:0007669"/>
    <property type="project" value="UniProtKB-KW"/>
</dbReference>
<keyword evidence="6" id="KW-0813">Transport</keyword>
<comment type="subcellular location">
    <subcellularLocation>
        <location evidence="6">Cell membrane</location>
        <topology evidence="6">Multi-pass membrane protein</topology>
    </subcellularLocation>
    <subcellularLocation>
        <location evidence="1">Membrane</location>
        <topology evidence="1">Multi-pass membrane protein</topology>
    </subcellularLocation>
</comment>
<dbReference type="InterPro" id="IPR035906">
    <property type="entry name" value="MetI-like_sf"/>
</dbReference>
<gene>
    <name evidence="8" type="ORF">PBV87_10835</name>
</gene>
<feature type="domain" description="ABC transmembrane type-1" evidence="7">
    <location>
        <begin position="18"/>
        <end position="219"/>
    </location>
</feature>
<protein>
    <submittedName>
        <fullName evidence="8">Amino acid ABC transporter permease</fullName>
    </submittedName>
</protein>
<dbReference type="InterPro" id="IPR043429">
    <property type="entry name" value="ArtM/GltK/GlnP/TcyL/YhdX-like"/>
</dbReference>
<name>A0AA42J153_9FIRM</name>
<keyword evidence="4 6" id="KW-1133">Transmembrane helix</keyword>
<dbReference type="InterPro" id="IPR000515">
    <property type="entry name" value="MetI-like"/>
</dbReference>
<reference evidence="8" key="1">
    <citation type="journal article" date="2023" name="Int. J. Syst. Evol. Microbiol.">
        <title>&lt;i&gt;Holtiella tumoricola&lt;/i&gt; gen. nov. sp. nov., isolated from a human clinical sample.</title>
        <authorList>
            <person name="Allen-Vercoe E."/>
            <person name="Daigneault M.C."/>
            <person name="Vancuren S.J."/>
            <person name="Cochrane K."/>
            <person name="O'Neal L.L."/>
            <person name="Sankaranarayanan K."/>
            <person name="Lawson P.A."/>
        </authorList>
    </citation>
    <scope>NUCLEOTIDE SEQUENCE</scope>
    <source>
        <strain evidence="8">CC70A</strain>
    </source>
</reference>
<evidence type="ECO:0000256" key="3">
    <source>
        <dbReference type="ARBA" id="ARBA00022970"/>
    </source>
</evidence>
<evidence type="ECO:0000313" key="9">
    <source>
        <dbReference type="Proteomes" id="UP001169242"/>
    </source>
</evidence>
<evidence type="ECO:0000313" key="8">
    <source>
        <dbReference type="EMBL" id="MDA3731975.1"/>
    </source>
</evidence>
<dbReference type="GO" id="GO:0005886">
    <property type="term" value="C:plasma membrane"/>
    <property type="evidence" value="ECO:0007669"/>
    <property type="project" value="UniProtKB-SubCell"/>
</dbReference>
<dbReference type="CDD" id="cd06261">
    <property type="entry name" value="TM_PBP2"/>
    <property type="match status" value="1"/>
</dbReference>
<keyword evidence="5 6" id="KW-0472">Membrane</keyword>
<proteinExistence type="inferred from homology"/>
<sequence length="234" mass="25764">MINGDYFMMCLKAAITYIPQNLMMSLITLAISVFVGTFIAMARTYQVRGFKQLFDVVLALLKALPPNLILLIVFIIYNSNFTKIMQVLHLNISIKDVNLMYVAIVALTICCLPGISEVIRSGLMAVDHGQYEAGYAIGLTKLQTFFHIIAPQAIRAVIPPITNSILSLVKATALVNVIGVVDIMNGAKIAGNTYYCYMEAYLAAALVFWVIGLMLEVFSHKVEGIFSQSVKKLA</sequence>
<evidence type="ECO:0000256" key="4">
    <source>
        <dbReference type="ARBA" id="ARBA00022989"/>
    </source>
</evidence>
<evidence type="ECO:0000256" key="1">
    <source>
        <dbReference type="ARBA" id="ARBA00004141"/>
    </source>
</evidence>
<dbReference type="RefSeq" id="WP_271012275.1">
    <property type="nucleotide sequence ID" value="NZ_JAQIFT010000043.1"/>
</dbReference>